<dbReference type="Proteomes" id="UP000009309">
    <property type="component" value="Unassembled WGS sequence"/>
</dbReference>
<dbReference type="STRING" id="1185876.BN8_01320"/>
<organism evidence="1 2">
    <name type="scientific">Fibrisoma limi BUZ 3</name>
    <dbReference type="NCBI Taxonomy" id="1185876"/>
    <lineage>
        <taxon>Bacteria</taxon>
        <taxon>Pseudomonadati</taxon>
        <taxon>Bacteroidota</taxon>
        <taxon>Cytophagia</taxon>
        <taxon>Cytophagales</taxon>
        <taxon>Spirosomataceae</taxon>
        <taxon>Fibrisoma</taxon>
    </lineage>
</organism>
<sequence>MVPLIDLSLQANPLTERATTRLFSEHLENAGAMLAIQVFEKKDLQECNHFC</sequence>
<accession>I2GEK3</accession>
<name>I2GEK3_9BACT</name>
<evidence type="ECO:0000313" key="1">
    <source>
        <dbReference type="EMBL" id="CCH52328.1"/>
    </source>
</evidence>
<dbReference type="AlphaFoldDB" id="I2GEK3"/>
<keyword evidence="2" id="KW-1185">Reference proteome</keyword>
<proteinExistence type="predicted"/>
<gene>
    <name evidence="1" type="ORF">BN8_01320</name>
</gene>
<protein>
    <submittedName>
        <fullName evidence="1">Uncharacterized protein</fullName>
    </submittedName>
</protein>
<reference evidence="1 2" key="1">
    <citation type="journal article" date="2012" name="J. Bacteriol.">
        <title>Genome Sequence of the Filamentous Bacterium Fibrisoma limi BUZ 3T.</title>
        <authorList>
            <person name="Filippini M."/>
            <person name="Qi W."/>
            <person name="Jaenicke S."/>
            <person name="Goesmann A."/>
            <person name="Smits T.H."/>
            <person name="Bagheri H.C."/>
        </authorList>
    </citation>
    <scope>NUCLEOTIDE SEQUENCE [LARGE SCALE GENOMIC DNA]</scope>
    <source>
        <strain evidence="2">BUZ 3T</strain>
    </source>
</reference>
<comment type="caution">
    <text evidence="1">The sequence shown here is derived from an EMBL/GenBank/DDBJ whole genome shotgun (WGS) entry which is preliminary data.</text>
</comment>
<dbReference type="EMBL" id="CAIT01000005">
    <property type="protein sequence ID" value="CCH52328.1"/>
    <property type="molecule type" value="Genomic_DNA"/>
</dbReference>
<evidence type="ECO:0000313" key="2">
    <source>
        <dbReference type="Proteomes" id="UP000009309"/>
    </source>
</evidence>